<evidence type="ECO:0000256" key="2">
    <source>
        <dbReference type="SAM" id="MobiDB-lite"/>
    </source>
</evidence>
<feature type="coiled-coil region" evidence="1">
    <location>
        <begin position="198"/>
        <end position="225"/>
    </location>
</feature>
<feature type="compositionally biased region" description="Low complexity" evidence="2">
    <location>
        <begin position="24"/>
        <end position="38"/>
    </location>
</feature>
<protein>
    <submittedName>
        <fullName evidence="3">Uncharacterized protein</fullName>
    </submittedName>
</protein>
<feature type="compositionally biased region" description="Gly residues" evidence="2">
    <location>
        <begin position="507"/>
        <end position="516"/>
    </location>
</feature>
<feature type="region of interest" description="Disordered" evidence="2">
    <location>
        <begin position="1"/>
        <end position="90"/>
    </location>
</feature>
<evidence type="ECO:0000256" key="1">
    <source>
        <dbReference type="SAM" id="Coils"/>
    </source>
</evidence>
<feature type="compositionally biased region" description="Acidic residues" evidence="2">
    <location>
        <begin position="389"/>
        <end position="400"/>
    </location>
</feature>
<reference evidence="3 4" key="1">
    <citation type="submission" date="2017-03" db="EMBL/GenBank/DDBJ databases">
        <title>Genomes of endolithic fungi from Antarctica.</title>
        <authorList>
            <person name="Coleine C."/>
            <person name="Masonjones S."/>
            <person name="Stajich J.E."/>
        </authorList>
    </citation>
    <scope>NUCLEOTIDE SEQUENCE [LARGE SCALE GENOMIC DNA]</scope>
    <source>
        <strain evidence="3 4">CCFEE 5311</strain>
    </source>
</reference>
<keyword evidence="1" id="KW-0175">Coiled coil</keyword>
<dbReference type="EMBL" id="NAJP01000100">
    <property type="protein sequence ID" value="TKA30857.1"/>
    <property type="molecule type" value="Genomic_DNA"/>
</dbReference>
<proteinExistence type="predicted"/>
<feature type="region of interest" description="Disordered" evidence="2">
    <location>
        <begin position="479"/>
        <end position="516"/>
    </location>
</feature>
<gene>
    <name evidence="3" type="ORF">B0A54_15778</name>
</gene>
<comment type="caution">
    <text evidence="3">The sequence shown here is derived from an EMBL/GenBank/DDBJ whole genome shotgun (WGS) entry which is preliminary data.</text>
</comment>
<organism evidence="3 4">
    <name type="scientific">Friedmanniomyces endolithicus</name>
    <dbReference type="NCBI Taxonomy" id="329885"/>
    <lineage>
        <taxon>Eukaryota</taxon>
        <taxon>Fungi</taxon>
        <taxon>Dikarya</taxon>
        <taxon>Ascomycota</taxon>
        <taxon>Pezizomycotina</taxon>
        <taxon>Dothideomycetes</taxon>
        <taxon>Dothideomycetidae</taxon>
        <taxon>Mycosphaerellales</taxon>
        <taxon>Teratosphaeriaceae</taxon>
        <taxon>Friedmanniomyces</taxon>
    </lineage>
</organism>
<evidence type="ECO:0000313" key="3">
    <source>
        <dbReference type="EMBL" id="TKA30857.1"/>
    </source>
</evidence>
<sequence length="516" mass="55657">MDSQESPVDILSLPVISEPATPQPAHATIPASTAAAISKVQSNRIEKAANGTPPPSAQRSSTRAKTRTPTPTVSHMSTPPPTIEAPSLSQVTRPVTPYGTAMTPDEIAVASADELRSEIANLHATLHEAKVSAAHHRLQYKMLAQESAATIERMAVEARMAQHESDIIHMAEQSKAAAAPVQPPPIPEGMIPVHKDLYQRMTLDIRQLQDANRRWEIEYAQQERLIGKQEGEIASLSDKVILMRERIRENREHLNKIRGRGSAHLESTPRSLYGTPNRSQGLEALLQASEMTNPELRPHKKAGHSRNTHSLSSLPVTPQRYYKPGPALMYETPSGRQPPSKVPATAPMPRTSSMRTPNAGPGIYTEPILPVLHRRGSASEGTVSASEPDGGDTDNDSEAETDILGHNDAADDILEISESQASRAASQMLRWGQQEQQQAKLTGSFERSTAGMLGGSGNGAMKQTRLFGAVRKANVERVVAGSDAQAPPAKRRRTGESGGEETVMGSIGLGISGMRE</sequence>
<dbReference type="STRING" id="329885.A0A4U0U775"/>
<name>A0A4U0U775_9PEZI</name>
<evidence type="ECO:0000313" key="4">
    <source>
        <dbReference type="Proteomes" id="UP000310066"/>
    </source>
</evidence>
<feature type="compositionally biased region" description="Basic residues" evidence="2">
    <location>
        <begin position="298"/>
        <end position="307"/>
    </location>
</feature>
<feature type="region of interest" description="Disordered" evidence="2">
    <location>
        <begin position="296"/>
        <end position="400"/>
    </location>
</feature>
<accession>A0A4U0U775</accession>
<dbReference type="OrthoDB" id="5404651at2759"/>
<dbReference type="AlphaFoldDB" id="A0A4U0U775"/>
<dbReference type="Proteomes" id="UP000310066">
    <property type="component" value="Unassembled WGS sequence"/>
</dbReference>
<feature type="compositionally biased region" description="Polar residues" evidence="2">
    <location>
        <begin position="57"/>
        <end position="77"/>
    </location>
</feature>